<dbReference type="InterPro" id="IPR051966">
    <property type="entry name" value="RPAP3"/>
</dbReference>
<dbReference type="GO" id="GO:0101031">
    <property type="term" value="C:protein folding chaperone complex"/>
    <property type="evidence" value="ECO:0007669"/>
    <property type="project" value="TreeGrafter"/>
</dbReference>
<feature type="non-terminal residue" evidence="2">
    <location>
        <position position="1"/>
    </location>
</feature>
<evidence type="ECO:0000313" key="2">
    <source>
        <dbReference type="EMBL" id="EEH51121.1"/>
    </source>
</evidence>
<dbReference type="OrthoDB" id="629492at2759"/>
<dbReference type="KEGG" id="mpp:MICPUCDRAFT_8078"/>
<reference evidence="2 3" key="1">
    <citation type="journal article" date="2009" name="Science">
        <title>Green evolution and dynamic adaptations revealed by genomes of the marine picoeukaryotes Micromonas.</title>
        <authorList>
            <person name="Worden A.Z."/>
            <person name="Lee J.H."/>
            <person name="Mock T."/>
            <person name="Rouze P."/>
            <person name="Simmons M.P."/>
            <person name="Aerts A.L."/>
            <person name="Allen A.E."/>
            <person name="Cuvelier M.L."/>
            <person name="Derelle E."/>
            <person name="Everett M.V."/>
            <person name="Foulon E."/>
            <person name="Grimwood J."/>
            <person name="Gundlach H."/>
            <person name="Henrissat B."/>
            <person name="Napoli C."/>
            <person name="McDonald S.M."/>
            <person name="Parker M.S."/>
            <person name="Rombauts S."/>
            <person name="Salamov A."/>
            <person name="Von Dassow P."/>
            <person name="Badger J.H."/>
            <person name="Coutinho P.M."/>
            <person name="Demir E."/>
            <person name="Dubchak I."/>
            <person name="Gentemann C."/>
            <person name="Eikrem W."/>
            <person name="Gready J.E."/>
            <person name="John U."/>
            <person name="Lanier W."/>
            <person name="Lindquist E.A."/>
            <person name="Lucas S."/>
            <person name="Mayer K.F."/>
            <person name="Moreau H."/>
            <person name="Not F."/>
            <person name="Otillar R."/>
            <person name="Panaud O."/>
            <person name="Pangilinan J."/>
            <person name="Paulsen I."/>
            <person name="Piegu B."/>
            <person name="Poliakov A."/>
            <person name="Robbens S."/>
            <person name="Schmutz J."/>
            <person name="Toulza E."/>
            <person name="Wyss T."/>
            <person name="Zelensky A."/>
            <person name="Zhou K."/>
            <person name="Armbrust E.V."/>
            <person name="Bhattacharya D."/>
            <person name="Goodenough U.W."/>
            <person name="Van de Peer Y."/>
            <person name="Grigoriev I.V."/>
        </authorList>
    </citation>
    <scope>NUCLEOTIDE SEQUENCE [LARGE SCALE GENOMIC DNA]</scope>
    <source>
        <strain evidence="2 3">CCMP1545</strain>
    </source>
</reference>
<accession>C1N9T0</accession>
<dbReference type="GeneID" id="9690110"/>
<dbReference type="InterPro" id="IPR011990">
    <property type="entry name" value="TPR-like_helical_dom_sf"/>
</dbReference>
<dbReference type="RefSeq" id="XP_003064787.1">
    <property type="nucleotide sequence ID" value="XM_003064741.1"/>
</dbReference>
<organism evidence="3">
    <name type="scientific">Micromonas pusilla (strain CCMP1545)</name>
    <name type="common">Picoplanktonic green alga</name>
    <dbReference type="NCBI Taxonomy" id="564608"/>
    <lineage>
        <taxon>Eukaryota</taxon>
        <taxon>Viridiplantae</taxon>
        <taxon>Chlorophyta</taxon>
        <taxon>Mamiellophyceae</taxon>
        <taxon>Mamiellales</taxon>
        <taxon>Mamiellaceae</taxon>
        <taxon>Micromonas</taxon>
    </lineage>
</organism>
<dbReference type="eggNOG" id="KOG1124">
    <property type="taxonomic scope" value="Eukaryota"/>
</dbReference>
<dbReference type="Gene3D" id="1.25.40.10">
    <property type="entry name" value="Tetratricopeptide repeat domain"/>
    <property type="match status" value="1"/>
</dbReference>
<dbReference type="Proteomes" id="UP000001876">
    <property type="component" value="Unassembled WGS sequence"/>
</dbReference>
<dbReference type="STRING" id="564608.C1N9T0"/>
<sequence length="89" mass="9861">SGNDAYRAGAYEDAIRWYGKGLKLLAAESAESGADHDEARATLLTNRAECNRQLCEIKAVIIDCDEALRLSPKNVKALLRRGLAFEYME</sequence>
<evidence type="ECO:0000256" key="1">
    <source>
        <dbReference type="ARBA" id="ARBA00022803"/>
    </source>
</evidence>
<feature type="non-terminal residue" evidence="2">
    <location>
        <position position="89"/>
    </location>
</feature>
<protein>
    <submittedName>
        <fullName evidence="2">Predicted protein</fullName>
    </submittedName>
</protein>
<name>C1N9T0_MICPC</name>
<dbReference type="EMBL" id="GG663752">
    <property type="protein sequence ID" value="EEH51121.1"/>
    <property type="molecule type" value="Genomic_DNA"/>
</dbReference>
<dbReference type="PANTHER" id="PTHR46423:SF1">
    <property type="entry name" value="RNA POLYMERASE II-ASSOCIATED PROTEIN 3"/>
    <property type="match status" value="1"/>
</dbReference>
<dbReference type="AlphaFoldDB" id="C1N9T0"/>
<dbReference type="SUPFAM" id="SSF48452">
    <property type="entry name" value="TPR-like"/>
    <property type="match status" value="1"/>
</dbReference>
<proteinExistence type="predicted"/>
<evidence type="ECO:0000313" key="3">
    <source>
        <dbReference type="Proteomes" id="UP000001876"/>
    </source>
</evidence>
<keyword evidence="3" id="KW-1185">Reference proteome</keyword>
<dbReference type="PANTHER" id="PTHR46423">
    <property type="entry name" value="RNA POLYMERASE II-ASSOCIATED PROTEIN 3"/>
    <property type="match status" value="1"/>
</dbReference>
<keyword evidence="1" id="KW-0802">TPR repeat</keyword>
<gene>
    <name evidence="2" type="ORF">MICPUCDRAFT_8078</name>
</gene>